<evidence type="ECO:0000256" key="1">
    <source>
        <dbReference type="SAM" id="MobiDB-lite"/>
    </source>
</evidence>
<reference evidence="2 3" key="1">
    <citation type="journal article" date="2018" name="IMA Fungus">
        <title>IMA Genome-F 10: Nine draft genome sequences of Claviceps purpurea s.lat., including C. arundinis, C. humidiphila, and C. cf. spartinae, pseudomolecules for the pitch canker pathogen Fusarium circinatum, draft genome of Davidsoniella eucalypti, Grosmannia galeiformis, Quambalaria eucalypti, and Teratosphaeria destructans.</title>
        <authorList>
            <person name="Wingfield B.D."/>
            <person name="Liu M."/>
            <person name="Nguyen H.D."/>
            <person name="Lane F.A."/>
            <person name="Morgan S.W."/>
            <person name="De Vos L."/>
            <person name="Wilken P.M."/>
            <person name="Duong T.A."/>
            <person name="Aylward J."/>
            <person name="Coetzee M.P."/>
            <person name="Dadej K."/>
            <person name="De Beer Z.W."/>
            <person name="Findlay W."/>
            <person name="Havenga M."/>
            <person name="Kolarik M."/>
            <person name="Menzies J.G."/>
            <person name="Naidoo K."/>
            <person name="Pochopski O."/>
            <person name="Shoukouhi P."/>
            <person name="Santana Q.C."/>
            <person name="Seifert K.A."/>
            <person name="Soal N."/>
            <person name="Steenkamp E.T."/>
            <person name="Tatham C.T."/>
            <person name="van der Nest M.A."/>
            <person name="Wingfield M.J."/>
        </authorList>
    </citation>
    <scope>NUCLEOTIDE SEQUENCE [LARGE SCALE GENOMIC DNA]</scope>
    <source>
        <strain evidence="2">CMW44962</strain>
    </source>
</reference>
<reference evidence="2 3" key="2">
    <citation type="journal article" date="2021" name="Curr. Genet.">
        <title>Genetic response to nitrogen starvation in the aggressive Eucalyptus foliar pathogen Teratosphaeria destructans.</title>
        <authorList>
            <person name="Havenga M."/>
            <person name="Wingfield B.D."/>
            <person name="Wingfield M.J."/>
            <person name="Dreyer L.L."/>
            <person name="Roets F."/>
            <person name="Aylward J."/>
        </authorList>
    </citation>
    <scope>NUCLEOTIDE SEQUENCE [LARGE SCALE GENOMIC DNA]</scope>
    <source>
        <strain evidence="2">CMW44962</strain>
    </source>
</reference>
<keyword evidence="3" id="KW-1185">Reference proteome</keyword>
<dbReference type="AlphaFoldDB" id="A0A9W7W421"/>
<organism evidence="2 3">
    <name type="scientific">Teratosphaeria destructans</name>
    <dbReference type="NCBI Taxonomy" id="418781"/>
    <lineage>
        <taxon>Eukaryota</taxon>
        <taxon>Fungi</taxon>
        <taxon>Dikarya</taxon>
        <taxon>Ascomycota</taxon>
        <taxon>Pezizomycotina</taxon>
        <taxon>Dothideomycetes</taxon>
        <taxon>Dothideomycetidae</taxon>
        <taxon>Mycosphaerellales</taxon>
        <taxon>Teratosphaeriaceae</taxon>
        <taxon>Teratosphaeria</taxon>
    </lineage>
</organism>
<name>A0A9W7W421_9PEZI</name>
<accession>A0A9W7W421</accession>
<feature type="region of interest" description="Disordered" evidence="1">
    <location>
        <begin position="1"/>
        <end position="34"/>
    </location>
</feature>
<proteinExistence type="predicted"/>
<comment type="caution">
    <text evidence="2">The sequence shown here is derived from an EMBL/GenBank/DDBJ whole genome shotgun (WGS) entry which is preliminary data.</text>
</comment>
<evidence type="ECO:0000313" key="2">
    <source>
        <dbReference type="EMBL" id="KAH9831070.1"/>
    </source>
</evidence>
<dbReference type="OrthoDB" id="3645838at2759"/>
<sequence length="101" mass="10847">MPYMTRSAAKKPSVPDTTSTTSTDSSTAASSAHAFLRDGEISAIETWNDSIPAKSMRPKDDQDPAVEAYMQAKMALFNSLAFRSRNSSTSTSTSQEGCCRA</sequence>
<dbReference type="Proteomes" id="UP001138500">
    <property type="component" value="Unassembled WGS sequence"/>
</dbReference>
<gene>
    <name evidence="2" type="ORF">Tdes44962_MAKER02148</name>
</gene>
<feature type="compositionally biased region" description="Low complexity" evidence="1">
    <location>
        <begin position="16"/>
        <end position="32"/>
    </location>
</feature>
<evidence type="ECO:0000313" key="3">
    <source>
        <dbReference type="Proteomes" id="UP001138500"/>
    </source>
</evidence>
<dbReference type="EMBL" id="RIBY02001224">
    <property type="protein sequence ID" value="KAH9831070.1"/>
    <property type="molecule type" value="Genomic_DNA"/>
</dbReference>
<protein>
    <submittedName>
        <fullName evidence="2">Uncharacterized protein</fullName>
    </submittedName>
</protein>